<organism evidence="1">
    <name type="scientific">Pseudomonas peradeniyensis</name>
    <dbReference type="NCBI Taxonomy" id="2745488"/>
    <lineage>
        <taxon>Bacteria</taxon>
        <taxon>Pseudomonadati</taxon>
        <taxon>Pseudomonadota</taxon>
        <taxon>Gammaproteobacteria</taxon>
        <taxon>Pseudomonadales</taxon>
        <taxon>Pseudomonadaceae</taxon>
        <taxon>Pseudomonas</taxon>
    </lineage>
</organism>
<sequence>MTARHHHFLSQCYLRGFTNNGSKKSNLRVINVADGTHFETKPRNVGGVRDFNRIDAEGVDQNILEKSLADFEGEAAKAIKGLIEGEDFSGERREIVLYLIGLLAVRSPHRREQMRAFQAQIIERMMDLSLDSKERWDSQIEGLRASGGKVLDNVTYEDVKRFHESKAYTIQVARENHIRIEMSLLQTIVPLLSARNWSLIRSDDESGSFITTDRPVLLEFEEPENVPAFYRRSPGFGLDKTYLYFPVSKHVSLLGQFSEHQAEMGATRTIVASLNSAMLGSVYRQVYAPGLDFPVMSADGKVISGKALVK</sequence>
<dbReference type="AlphaFoldDB" id="A0A923GE88"/>
<dbReference type="RefSeq" id="WP_186735382.1">
    <property type="nucleotide sequence ID" value="NZ_JABWRJ020000002.1"/>
</dbReference>
<accession>A0A923GE88</accession>
<protein>
    <submittedName>
        <fullName evidence="1">DUF4238 domain-containing protein</fullName>
    </submittedName>
</protein>
<name>A0A923GE88_9PSED</name>
<comment type="caution">
    <text evidence="1">The sequence shown here is derived from an EMBL/GenBank/DDBJ whole genome shotgun (WGS) entry which is preliminary data.</text>
</comment>
<dbReference type="InterPro" id="IPR025332">
    <property type="entry name" value="DUF4238"/>
</dbReference>
<reference evidence="1" key="2">
    <citation type="submission" date="2020-07" db="EMBL/GenBank/DDBJ databases">
        <authorList>
            <person name="Lood C."/>
            <person name="Girard L."/>
        </authorList>
    </citation>
    <scope>NUCLEOTIDE SEQUENCE</scope>
    <source>
        <strain evidence="1">BW13M1</strain>
    </source>
</reference>
<evidence type="ECO:0000313" key="1">
    <source>
        <dbReference type="EMBL" id="MBC3448947.1"/>
    </source>
</evidence>
<dbReference type="EMBL" id="JABWRJ010000050">
    <property type="protein sequence ID" value="MBC3448947.1"/>
    <property type="molecule type" value="Genomic_DNA"/>
</dbReference>
<dbReference type="Pfam" id="PF14022">
    <property type="entry name" value="DUF4238"/>
    <property type="match status" value="1"/>
</dbReference>
<reference evidence="1" key="1">
    <citation type="journal article" date="2020" name="Microorganisms">
        <title>Reliable Identification of Environmental Pseudomonas Isolates Using the rpoD Gene.</title>
        <authorList>
            <consortium name="The Broad Institute Genome Sequencing Platform"/>
            <person name="Girard L."/>
            <person name="Lood C."/>
            <person name="Rokni-Zadeh H."/>
            <person name="van Noort V."/>
            <person name="Lavigne R."/>
            <person name="De Mot R."/>
        </authorList>
    </citation>
    <scope>NUCLEOTIDE SEQUENCE</scope>
    <source>
        <strain evidence="1">BW13M1</strain>
    </source>
</reference>
<gene>
    <name evidence="1" type="ORF">HU751_24500</name>
</gene>
<proteinExistence type="predicted"/>